<keyword evidence="4" id="KW-0812">Transmembrane</keyword>
<dbReference type="PANTHER" id="PTHR13610:SF9">
    <property type="entry name" value="FI06469P"/>
    <property type="match status" value="1"/>
</dbReference>
<evidence type="ECO:0008006" key="7">
    <source>
        <dbReference type="Google" id="ProtNLM"/>
    </source>
</evidence>
<dbReference type="InterPro" id="IPR029063">
    <property type="entry name" value="SAM-dependent_MTases_sf"/>
</dbReference>
<accession>A0A1T2L1V0</accession>
<dbReference type="Proteomes" id="UP000191110">
    <property type="component" value="Unassembled WGS sequence"/>
</dbReference>
<evidence type="ECO:0000256" key="4">
    <source>
        <dbReference type="SAM" id="Phobius"/>
    </source>
</evidence>
<protein>
    <recommendedName>
        <fullName evidence="7">Methyltransferase small domain-containing protein</fullName>
    </recommendedName>
</protein>
<dbReference type="GO" id="GO:0016279">
    <property type="term" value="F:protein-lysine N-methyltransferase activity"/>
    <property type="evidence" value="ECO:0007669"/>
    <property type="project" value="InterPro"/>
</dbReference>
<evidence type="ECO:0000256" key="2">
    <source>
        <dbReference type="ARBA" id="ARBA00022679"/>
    </source>
</evidence>
<dbReference type="InterPro" id="IPR026170">
    <property type="entry name" value="FAM173A/B"/>
</dbReference>
<feature type="transmembrane region" description="Helical" evidence="4">
    <location>
        <begin position="6"/>
        <end position="25"/>
    </location>
</feature>
<reference evidence="5 6" key="1">
    <citation type="submission" date="2016-11" db="EMBL/GenBank/DDBJ databases">
        <title>Mixed transmission modes and dynamic genome evolution in an obligate animal-bacterial symbiosis.</title>
        <authorList>
            <person name="Russell S.L."/>
            <person name="Corbett-Detig R.B."/>
            <person name="Cavanaugh C.M."/>
        </authorList>
    </citation>
    <scope>NUCLEOTIDE SEQUENCE [LARGE SCALE GENOMIC DNA]</scope>
    <source>
        <strain evidence="5">Sveles-Q1</strain>
    </source>
</reference>
<sequence length="179" mass="20033">MVTLELIILVCLLLAIISIVWNTLITGISPMMSSGKACQAMLASIDGTVKGPLIDLGSGWGTLVIALARKYPRQQVIGYELSLIPWLVSMIWKYGLQLNNLTLYRKDFMKADLSGASLLCCYLFPEGMLSLEEKLKGELSNEIRIVSNTFALSSFQPIKVTKLNDIYQSPIYLYHWVPR</sequence>
<evidence type="ECO:0000313" key="6">
    <source>
        <dbReference type="Proteomes" id="UP000191110"/>
    </source>
</evidence>
<keyword evidence="2" id="KW-0808">Transferase</keyword>
<keyword evidence="4" id="KW-0472">Membrane</keyword>
<keyword evidence="4" id="KW-1133">Transmembrane helix</keyword>
<dbReference type="RefSeq" id="WP_078484548.1">
    <property type="nucleotide sequence ID" value="NZ_MPRL01000062.1"/>
</dbReference>
<dbReference type="EMBL" id="MPRL01000062">
    <property type="protein sequence ID" value="OOZ39075.1"/>
    <property type="molecule type" value="Genomic_DNA"/>
</dbReference>
<dbReference type="SUPFAM" id="SSF53335">
    <property type="entry name" value="S-adenosyl-L-methionine-dependent methyltransferases"/>
    <property type="match status" value="1"/>
</dbReference>
<dbReference type="PANTHER" id="PTHR13610">
    <property type="entry name" value="METHYLTRANSFERASE DOMAIN-CONTAINING PROTEIN"/>
    <property type="match status" value="1"/>
</dbReference>
<gene>
    <name evidence="5" type="ORF">BOW53_13145</name>
</gene>
<dbReference type="AlphaFoldDB" id="A0A1T2L1V0"/>
<dbReference type="GO" id="GO:0032259">
    <property type="term" value="P:methylation"/>
    <property type="evidence" value="ECO:0007669"/>
    <property type="project" value="UniProtKB-KW"/>
</dbReference>
<proteinExistence type="predicted"/>
<organism evidence="5 6">
    <name type="scientific">Solemya pervernicosa gill symbiont</name>
    <dbReference type="NCBI Taxonomy" id="642797"/>
    <lineage>
        <taxon>Bacteria</taxon>
        <taxon>Pseudomonadati</taxon>
        <taxon>Pseudomonadota</taxon>
        <taxon>Gammaproteobacteria</taxon>
        <taxon>sulfur-oxidizing symbionts</taxon>
    </lineage>
</organism>
<dbReference type="Gene3D" id="3.40.50.150">
    <property type="entry name" value="Vaccinia Virus protein VP39"/>
    <property type="match status" value="1"/>
</dbReference>
<evidence type="ECO:0000313" key="5">
    <source>
        <dbReference type="EMBL" id="OOZ39075.1"/>
    </source>
</evidence>
<keyword evidence="1" id="KW-0489">Methyltransferase</keyword>
<keyword evidence="6" id="KW-1185">Reference proteome</keyword>
<keyword evidence="3" id="KW-0949">S-adenosyl-L-methionine</keyword>
<comment type="caution">
    <text evidence="5">The sequence shown here is derived from an EMBL/GenBank/DDBJ whole genome shotgun (WGS) entry which is preliminary data.</text>
</comment>
<evidence type="ECO:0000256" key="1">
    <source>
        <dbReference type="ARBA" id="ARBA00022603"/>
    </source>
</evidence>
<evidence type="ECO:0000256" key="3">
    <source>
        <dbReference type="ARBA" id="ARBA00022691"/>
    </source>
</evidence>
<name>A0A1T2L1V0_9GAMM</name>